<protein>
    <submittedName>
        <fullName evidence="1">Uncharacterized protein</fullName>
    </submittedName>
</protein>
<keyword evidence="2" id="KW-1185">Reference proteome</keyword>
<proteinExistence type="predicted"/>
<dbReference type="EMBL" id="SDHZ01000001">
    <property type="protein sequence ID" value="RXK86345.1"/>
    <property type="molecule type" value="Genomic_DNA"/>
</dbReference>
<evidence type="ECO:0000313" key="2">
    <source>
        <dbReference type="Proteomes" id="UP000290545"/>
    </source>
</evidence>
<dbReference type="RefSeq" id="WP_129002095.1">
    <property type="nucleotide sequence ID" value="NZ_SDHZ01000001.1"/>
</dbReference>
<dbReference type="AlphaFoldDB" id="A0A4Q1DC09"/>
<organism evidence="1 2">
    <name type="scientific">Filimonas effusa</name>
    <dbReference type="NCBI Taxonomy" id="2508721"/>
    <lineage>
        <taxon>Bacteria</taxon>
        <taxon>Pseudomonadati</taxon>
        <taxon>Bacteroidota</taxon>
        <taxon>Chitinophagia</taxon>
        <taxon>Chitinophagales</taxon>
        <taxon>Chitinophagaceae</taxon>
        <taxon>Filimonas</taxon>
    </lineage>
</organism>
<name>A0A4Q1DC09_9BACT</name>
<gene>
    <name evidence="1" type="ORF">ESB13_05950</name>
</gene>
<comment type="caution">
    <text evidence="1">The sequence shown here is derived from an EMBL/GenBank/DDBJ whole genome shotgun (WGS) entry which is preliminary data.</text>
</comment>
<reference evidence="1 2" key="1">
    <citation type="submission" date="2019-01" db="EMBL/GenBank/DDBJ databases">
        <title>Filimonas sp. strain TTM-71.</title>
        <authorList>
            <person name="Chen W.-M."/>
        </authorList>
    </citation>
    <scope>NUCLEOTIDE SEQUENCE [LARGE SCALE GENOMIC DNA]</scope>
    <source>
        <strain evidence="1 2">TTM-71</strain>
    </source>
</reference>
<sequence>MQKVLNNLISYQNEIVQLPYSNKDSAFELVWLARRVAGYIYDAALDEELKKEVPATVKKHANELAALSNTSGAKALKPHFETAKEAIAKSITQLIDQLNKTSSALLL</sequence>
<dbReference type="Proteomes" id="UP000290545">
    <property type="component" value="Unassembled WGS sequence"/>
</dbReference>
<dbReference type="OrthoDB" id="677090at2"/>
<evidence type="ECO:0000313" key="1">
    <source>
        <dbReference type="EMBL" id="RXK86345.1"/>
    </source>
</evidence>
<accession>A0A4Q1DC09</accession>